<organism evidence="2 3">
    <name type="scientific">Termitidicoccus mucosus</name>
    <dbReference type="NCBI Taxonomy" id="1184151"/>
    <lineage>
        <taxon>Bacteria</taxon>
        <taxon>Pseudomonadati</taxon>
        <taxon>Verrucomicrobiota</taxon>
        <taxon>Opitutia</taxon>
        <taxon>Opitutales</taxon>
        <taxon>Opitutaceae</taxon>
        <taxon>Termitidicoccus</taxon>
    </lineage>
</organism>
<dbReference type="EMBL" id="LRRQ01000093">
    <property type="protein sequence ID" value="OAM89486.1"/>
    <property type="molecule type" value="Genomic_DNA"/>
</dbReference>
<proteinExistence type="predicted"/>
<accession>A0A178IK44</accession>
<name>A0A178IK44_9BACT</name>
<gene>
    <name evidence="2" type="ORF">AW736_13060</name>
</gene>
<dbReference type="AlphaFoldDB" id="A0A178IK44"/>
<dbReference type="Proteomes" id="UP000078486">
    <property type="component" value="Unassembled WGS sequence"/>
</dbReference>
<keyword evidence="3" id="KW-1185">Reference proteome</keyword>
<evidence type="ECO:0000256" key="1">
    <source>
        <dbReference type="SAM" id="MobiDB-lite"/>
    </source>
</evidence>
<evidence type="ECO:0000313" key="3">
    <source>
        <dbReference type="Proteomes" id="UP000078486"/>
    </source>
</evidence>
<comment type="caution">
    <text evidence="2">The sequence shown here is derived from an EMBL/GenBank/DDBJ whole genome shotgun (WGS) entry which is preliminary data.</text>
</comment>
<evidence type="ECO:0000313" key="2">
    <source>
        <dbReference type="EMBL" id="OAM89486.1"/>
    </source>
</evidence>
<sequence length="275" mass="29982">MNMAAADGEPADEKPAKPGTRGNPRIWYAYPGNAIKPQSEVATVIIEGGLTLEFSGNESKKWRRSGKPGRLSLSGGWTFVDMPPGTYTVSATFATEKKRSKEPIVRTLDLKAGSVYYASFKTSFDIVFNHINFGKSQWVFNFTENVADSVRKKVAAARDEDIKDKAGMPGLDKIQAGEWGGRIASVPVPGGLGMADVGACVVDAMKARKWEIVSTTDSTAIGQYWNDGWTYYLCIKYDEAAAELYGPQVSKNWSEGYKALLTKQLNAKVGLTGKK</sequence>
<feature type="region of interest" description="Disordered" evidence="1">
    <location>
        <begin position="1"/>
        <end position="23"/>
    </location>
</feature>
<reference evidence="2 3" key="1">
    <citation type="submission" date="2016-01" db="EMBL/GenBank/DDBJ databases">
        <title>High potential of lignocellulose degradation of a new Verrucomicrobia species.</title>
        <authorList>
            <person name="Wang Y."/>
            <person name="Shi Y."/>
            <person name="Qiu Z."/>
            <person name="Liu S."/>
            <person name="Yang H."/>
        </authorList>
    </citation>
    <scope>NUCLEOTIDE SEQUENCE [LARGE SCALE GENOMIC DNA]</scope>
    <source>
        <strain evidence="2 3">TSB47</strain>
    </source>
</reference>
<protein>
    <submittedName>
        <fullName evidence="2">Uncharacterized protein</fullName>
    </submittedName>
</protein>